<evidence type="ECO:0000256" key="7">
    <source>
        <dbReference type="ARBA" id="ARBA00048870"/>
    </source>
</evidence>
<evidence type="ECO:0000256" key="6">
    <source>
        <dbReference type="ARBA" id="ARBA00042087"/>
    </source>
</evidence>
<dbReference type="FunFam" id="3.40.50.720:FF:000085">
    <property type="entry name" value="Dihydroflavonol reductase"/>
    <property type="match status" value="1"/>
</dbReference>
<gene>
    <name evidence="10" type="ORF">WJX74_007684</name>
</gene>
<comment type="similarity">
    <text evidence="3">Belongs to the NAD(P)-dependent epimerase/dehydratase family. Dihydroflavonol-4-reductase subfamily.</text>
</comment>
<dbReference type="InterPro" id="IPR001509">
    <property type="entry name" value="Epimerase_deHydtase"/>
</dbReference>
<dbReference type="InterPro" id="IPR050425">
    <property type="entry name" value="NAD(P)_dehydrat-like"/>
</dbReference>
<dbReference type="PANTHER" id="PTHR10366:SF564">
    <property type="entry name" value="STEROL-4-ALPHA-CARBOXYLATE 3-DEHYDROGENASE, DECARBOXYLATING"/>
    <property type="match status" value="1"/>
</dbReference>
<organism evidence="10 11">
    <name type="scientific">Apatococcus lobatus</name>
    <dbReference type="NCBI Taxonomy" id="904363"/>
    <lineage>
        <taxon>Eukaryota</taxon>
        <taxon>Viridiplantae</taxon>
        <taxon>Chlorophyta</taxon>
        <taxon>core chlorophytes</taxon>
        <taxon>Trebouxiophyceae</taxon>
        <taxon>Chlorellales</taxon>
        <taxon>Chlorellaceae</taxon>
        <taxon>Apatococcus</taxon>
    </lineage>
</organism>
<evidence type="ECO:0000256" key="3">
    <source>
        <dbReference type="ARBA" id="ARBA00023445"/>
    </source>
</evidence>
<reference evidence="10 11" key="1">
    <citation type="journal article" date="2024" name="Nat. Commun.">
        <title>Phylogenomics reveals the evolutionary origins of lichenization in chlorophyte algae.</title>
        <authorList>
            <person name="Puginier C."/>
            <person name="Libourel C."/>
            <person name="Otte J."/>
            <person name="Skaloud P."/>
            <person name="Haon M."/>
            <person name="Grisel S."/>
            <person name="Petersen M."/>
            <person name="Berrin J.G."/>
            <person name="Delaux P.M."/>
            <person name="Dal Grande F."/>
            <person name="Keller J."/>
        </authorList>
    </citation>
    <scope>NUCLEOTIDE SEQUENCE [LARGE SCALE GENOMIC DNA]</scope>
    <source>
        <strain evidence="10 11">SAG 2145</strain>
    </source>
</reference>
<dbReference type="AlphaFoldDB" id="A0AAW1RAA6"/>
<protein>
    <recommendedName>
        <fullName evidence="6">Flavanone 4-reductase</fullName>
        <ecNumber evidence="5">1.1.1.219</ecNumber>
        <ecNumber evidence="4">1.1.1.234</ecNumber>
    </recommendedName>
</protein>
<evidence type="ECO:0000256" key="1">
    <source>
        <dbReference type="ARBA" id="ARBA00023002"/>
    </source>
</evidence>
<sequence>MASIAVVTGASGYVASQVVRELLEIGYHVHATVRSTSDLSKVSHLQKLEDALPGKITFFEGDLLKPGSFDEAVKGAKYVFHCASPFIRGDIDDPQAVFVTPAVEGTKNILSSVSKNKNTVKRVVLTSSFAAQLKGKKGPANGKIYDADVDWNDEATLTEGSYMFSKVQAEETAWDYVKQHNIDLVVINPSFVFGPTISKRIDGESAKAMVAAARGEGYLPLFAMVDVRDIARAHVRAAERPQAKGRYLCTHQKKITGKQMQKALEERFPEYSFKEMEGGESPQYADNVKIERDLGFQLTPPEIFIPDGVQSVIALGLATPKTK</sequence>
<evidence type="ECO:0000256" key="2">
    <source>
        <dbReference type="ARBA" id="ARBA00023241"/>
    </source>
</evidence>
<dbReference type="Gene3D" id="3.40.50.720">
    <property type="entry name" value="NAD(P)-binding Rossmann-like Domain"/>
    <property type="match status" value="1"/>
</dbReference>
<dbReference type="GO" id="GO:0045552">
    <property type="term" value="F:dihydroflavanol 4-reductase activity"/>
    <property type="evidence" value="ECO:0007669"/>
    <property type="project" value="UniProtKB-EC"/>
</dbReference>
<dbReference type="InterPro" id="IPR036291">
    <property type="entry name" value="NAD(P)-bd_dom_sf"/>
</dbReference>
<proteinExistence type="inferred from homology"/>
<dbReference type="EC" id="1.1.1.219" evidence="5"/>
<comment type="catalytic activity">
    <reaction evidence="7">
        <text>(2S)-flavan-4-ol + NADP(+) = (2S)-flavanone + NADPH + H(+)</text>
        <dbReference type="Rhea" id="RHEA:11228"/>
        <dbReference type="ChEBI" id="CHEBI:15378"/>
        <dbReference type="ChEBI" id="CHEBI:15605"/>
        <dbReference type="ChEBI" id="CHEBI:15606"/>
        <dbReference type="ChEBI" id="CHEBI:57783"/>
        <dbReference type="ChEBI" id="CHEBI:58349"/>
        <dbReference type="EC" id="1.1.1.234"/>
    </reaction>
</comment>
<evidence type="ECO:0000256" key="8">
    <source>
        <dbReference type="ARBA" id="ARBA00049132"/>
    </source>
</evidence>
<dbReference type="Proteomes" id="UP001438707">
    <property type="component" value="Unassembled WGS sequence"/>
</dbReference>
<dbReference type="Pfam" id="PF01370">
    <property type="entry name" value="Epimerase"/>
    <property type="match status" value="1"/>
</dbReference>
<evidence type="ECO:0000256" key="4">
    <source>
        <dbReference type="ARBA" id="ARBA00039055"/>
    </source>
</evidence>
<dbReference type="GO" id="GO:0009813">
    <property type="term" value="P:flavonoid biosynthetic process"/>
    <property type="evidence" value="ECO:0007669"/>
    <property type="project" value="UniProtKB-KW"/>
</dbReference>
<evidence type="ECO:0000259" key="9">
    <source>
        <dbReference type="Pfam" id="PF01370"/>
    </source>
</evidence>
<dbReference type="PANTHER" id="PTHR10366">
    <property type="entry name" value="NAD DEPENDENT EPIMERASE/DEHYDRATASE"/>
    <property type="match status" value="1"/>
</dbReference>
<name>A0AAW1RAA6_9CHLO</name>
<evidence type="ECO:0000313" key="10">
    <source>
        <dbReference type="EMBL" id="KAK9830797.1"/>
    </source>
</evidence>
<evidence type="ECO:0000313" key="11">
    <source>
        <dbReference type="Proteomes" id="UP001438707"/>
    </source>
</evidence>
<dbReference type="EMBL" id="JALJOS010000015">
    <property type="protein sequence ID" value="KAK9830797.1"/>
    <property type="molecule type" value="Genomic_DNA"/>
</dbReference>
<accession>A0AAW1RAA6</accession>
<dbReference type="GO" id="GO:0047890">
    <property type="term" value="F:flavanone 4-reductase activity"/>
    <property type="evidence" value="ECO:0007669"/>
    <property type="project" value="UniProtKB-EC"/>
</dbReference>
<dbReference type="EC" id="1.1.1.234" evidence="4"/>
<comment type="catalytic activity">
    <reaction evidence="8">
        <text>a (2R,3S,4S)-leucoanthocyanidin + NADP(+) = a (2R,3R)-dihydroflavonol + NADPH + H(+)</text>
        <dbReference type="Rhea" id="RHEA:54444"/>
        <dbReference type="ChEBI" id="CHEBI:15378"/>
        <dbReference type="ChEBI" id="CHEBI:57783"/>
        <dbReference type="ChEBI" id="CHEBI:58349"/>
        <dbReference type="ChEBI" id="CHEBI:138176"/>
        <dbReference type="ChEBI" id="CHEBI:138188"/>
        <dbReference type="EC" id="1.1.1.219"/>
    </reaction>
</comment>
<feature type="domain" description="NAD-dependent epimerase/dehydratase" evidence="9">
    <location>
        <begin position="6"/>
        <end position="244"/>
    </location>
</feature>
<comment type="caution">
    <text evidence="10">The sequence shown here is derived from an EMBL/GenBank/DDBJ whole genome shotgun (WGS) entry which is preliminary data.</text>
</comment>
<dbReference type="SUPFAM" id="SSF51735">
    <property type="entry name" value="NAD(P)-binding Rossmann-fold domains"/>
    <property type="match status" value="1"/>
</dbReference>
<keyword evidence="2" id="KW-0284">Flavonoid biosynthesis</keyword>
<evidence type="ECO:0000256" key="5">
    <source>
        <dbReference type="ARBA" id="ARBA00039057"/>
    </source>
</evidence>
<keyword evidence="1" id="KW-0560">Oxidoreductase</keyword>
<keyword evidence="11" id="KW-1185">Reference proteome</keyword>